<protein>
    <submittedName>
        <fullName evidence="2">Uncharacterized protein</fullName>
    </submittedName>
</protein>
<dbReference type="EMBL" id="CAUYUJ010014199">
    <property type="protein sequence ID" value="CAK0838122.1"/>
    <property type="molecule type" value="Genomic_DNA"/>
</dbReference>
<comment type="caution">
    <text evidence="2">The sequence shown here is derived from an EMBL/GenBank/DDBJ whole genome shotgun (WGS) entry which is preliminary data.</text>
</comment>
<accession>A0ABN9SZW6</accession>
<evidence type="ECO:0000313" key="3">
    <source>
        <dbReference type="Proteomes" id="UP001189429"/>
    </source>
</evidence>
<evidence type="ECO:0000256" key="1">
    <source>
        <dbReference type="SAM" id="MobiDB-lite"/>
    </source>
</evidence>
<proteinExistence type="predicted"/>
<organism evidence="2 3">
    <name type="scientific">Prorocentrum cordatum</name>
    <dbReference type="NCBI Taxonomy" id="2364126"/>
    <lineage>
        <taxon>Eukaryota</taxon>
        <taxon>Sar</taxon>
        <taxon>Alveolata</taxon>
        <taxon>Dinophyceae</taxon>
        <taxon>Prorocentrales</taxon>
        <taxon>Prorocentraceae</taxon>
        <taxon>Prorocentrum</taxon>
    </lineage>
</organism>
<dbReference type="Proteomes" id="UP001189429">
    <property type="component" value="Unassembled WGS sequence"/>
</dbReference>
<sequence>MAVYKDWADFQATVKEIKGRARSEFLEKVKFASVENAPPLPNTEARRAFVFAQTAGLAPKEYNCPTCEHPYTIEHNAESDRAGRLRWIGPRYSDGRWACNGDKVTASNFSFFQNTRMCHWMDKLDCLVMWLADYSHKTIVMELSNVNHQSVDSWISKFRETAGDWYDAVSPQAIKKLFADKGPNKVAKPSASRPAAMKTAPKSSKRTATKRAPAKSTKAKKPVGRKFAKQVKKTINKRALIADESFLNKRKPGKLNKCARPQKDQLWIWGAVLQGKSRTHFLFRILKHPDEAANGKPRGHKEMPENISLLNLQKGDAFVSDKWAATISAVKALRRSRGLTVNTLPHEMVNHDASEIVNERGFSTNAIEAKWNALKRWVRSKYGGRLPSHSNKEKWRCIVNEFQARCLLSADHSLFEDHYYYVPLLAGIKMFAVA</sequence>
<reference evidence="2" key="1">
    <citation type="submission" date="2023-10" db="EMBL/GenBank/DDBJ databases">
        <authorList>
            <person name="Chen Y."/>
            <person name="Shah S."/>
            <person name="Dougan E. K."/>
            <person name="Thang M."/>
            <person name="Chan C."/>
        </authorList>
    </citation>
    <scope>NUCLEOTIDE SEQUENCE [LARGE SCALE GENOMIC DNA]</scope>
</reference>
<keyword evidence="3" id="KW-1185">Reference proteome</keyword>
<name>A0ABN9SZW6_9DINO</name>
<gene>
    <name evidence="2" type="ORF">PCOR1329_LOCUS34147</name>
</gene>
<feature type="compositionally biased region" description="Basic residues" evidence="1">
    <location>
        <begin position="203"/>
        <end position="229"/>
    </location>
</feature>
<evidence type="ECO:0000313" key="2">
    <source>
        <dbReference type="EMBL" id="CAK0838122.1"/>
    </source>
</evidence>
<feature type="region of interest" description="Disordered" evidence="1">
    <location>
        <begin position="180"/>
        <end position="229"/>
    </location>
</feature>